<evidence type="ECO:0008006" key="7">
    <source>
        <dbReference type="Google" id="ProtNLM"/>
    </source>
</evidence>
<feature type="repeat" description="ANK" evidence="3">
    <location>
        <begin position="97"/>
        <end position="117"/>
    </location>
</feature>
<dbReference type="PROSITE" id="PS50088">
    <property type="entry name" value="ANK_REPEAT"/>
    <property type="match status" value="2"/>
</dbReference>
<accession>A0ABP1B2H5</accession>
<keyword evidence="4" id="KW-0812">Transmembrane</keyword>
<feature type="transmembrane region" description="Helical" evidence="4">
    <location>
        <begin position="335"/>
        <end position="355"/>
    </location>
</feature>
<keyword evidence="4" id="KW-0472">Membrane</keyword>
<dbReference type="Pfam" id="PF12796">
    <property type="entry name" value="Ank_2"/>
    <property type="match status" value="2"/>
</dbReference>
<name>A0ABP1B2H5_9BRYO</name>
<feature type="transmembrane region" description="Helical" evidence="4">
    <location>
        <begin position="367"/>
        <end position="389"/>
    </location>
</feature>
<dbReference type="PANTHER" id="PTHR24198:SF165">
    <property type="entry name" value="ANKYRIN REPEAT-CONTAINING PROTEIN-RELATED"/>
    <property type="match status" value="1"/>
</dbReference>
<organism evidence="5 6">
    <name type="scientific">Sphagnum jensenii</name>
    <dbReference type="NCBI Taxonomy" id="128206"/>
    <lineage>
        <taxon>Eukaryota</taxon>
        <taxon>Viridiplantae</taxon>
        <taxon>Streptophyta</taxon>
        <taxon>Embryophyta</taxon>
        <taxon>Bryophyta</taxon>
        <taxon>Sphagnophytina</taxon>
        <taxon>Sphagnopsida</taxon>
        <taxon>Sphagnales</taxon>
        <taxon>Sphagnaceae</taxon>
        <taxon>Sphagnum</taxon>
    </lineage>
</organism>
<evidence type="ECO:0000256" key="3">
    <source>
        <dbReference type="PROSITE-ProRule" id="PRU00023"/>
    </source>
</evidence>
<dbReference type="PROSITE" id="PS50297">
    <property type="entry name" value="ANK_REP_REGION"/>
    <property type="match status" value="2"/>
</dbReference>
<feature type="transmembrane region" description="Helical" evidence="4">
    <location>
        <begin position="439"/>
        <end position="458"/>
    </location>
</feature>
<evidence type="ECO:0000256" key="4">
    <source>
        <dbReference type="SAM" id="Phobius"/>
    </source>
</evidence>
<proteinExistence type="predicted"/>
<dbReference type="Gene3D" id="1.25.40.20">
    <property type="entry name" value="Ankyrin repeat-containing domain"/>
    <property type="match status" value="2"/>
</dbReference>
<feature type="repeat" description="ANK" evidence="3">
    <location>
        <begin position="263"/>
        <end position="295"/>
    </location>
</feature>
<dbReference type="SMART" id="SM00248">
    <property type="entry name" value="ANK"/>
    <property type="match status" value="5"/>
</dbReference>
<keyword evidence="2 3" id="KW-0040">ANK repeat</keyword>
<evidence type="ECO:0000313" key="6">
    <source>
        <dbReference type="Proteomes" id="UP001497522"/>
    </source>
</evidence>
<dbReference type="Proteomes" id="UP001497522">
    <property type="component" value="Chromosome 18"/>
</dbReference>
<sequence length="509" mass="56496">METPPLEGKIGSLKALIATDFPGDLTPESHSDLMNAAMVGPPEKFLELWAGVDLNSQAVWSSGPPDELKQKYIVDHPNQAKEMPDLIEGWALPAVQKGRTALHMAASNGQAEIVRYICGVPGINVNVQDRLDFTPFHLAAHSPDHDDQSVCVIKELLNVKNINPNLAMDGSILDADEFILSKITALHLALRLNFKEIVDLLLAWRPKQEDETISNVGVRWDSGHTPLHLAIRGDPSVNLSILKALIRFINTNWPEAVNIPDVTGRTPLHIAVMTSNNLALAMLLRQKAPLRADEKDFHEKTPFSIAMDEHDYLTVGQLQRYFERTSNKSKAYANAANAILVGAALLATVTFTAWLTLPAIGDSQLFWVFNSLCFYFAISTFLAAATASLPTKGPPLALAETAVVAASFCLAFSIAFAVCAFATIGFTLIPQNIKYRRDVISTTIFGGLLCLAFLIHFIRSLLGFCSPFFFYIDFKFNAWWDRVIKEPLMDTNLVWQASRWLDPRNRFDY</sequence>
<keyword evidence="1" id="KW-0677">Repeat</keyword>
<dbReference type="SUPFAM" id="SSF48403">
    <property type="entry name" value="Ankyrin repeat"/>
    <property type="match status" value="1"/>
</dbReference>
<evidence type="ECO:0000313" key="5">
    <source>
        <dbReference type="EMBL" id="CAK9868742.1"/>
    </source>
</evidence>
<feature type="transmembrane region" description="Helical" evidence="4">
    <location>
        <begin position="401"/>
        <end position="427"/>
    </location>
</feature>
<dbReference type="EMBL" id="OZ023719">
    <property type="protein sequence ID" value="CAK9868742.1"/>
    <property type="molecule type" value="Genomic_DNA"/>
</dbReference>
<evidence type="ECO:0000256" key="2">
    <source>
        <dbReference type="ARBA" id="ARBA00023043"/>
    </source>
</evidence>
<dbReference type="PANTHER" id="PTHR24198">
    <property type="entry name" value="ANKYRIN REPEAT AND PROTEIN KINASE DOMAIN-CONTAINING PROTEIN"/>
    <property type="match status" value="1"/>
</dbReference>
<gene>
    <name evidence="5" type="ORF">CSSPJE1EN2_LOCUS11701</name>
</gene>
<keyword evidence="6" id="KW-1185">Reference proteome</keyword>
<keyword evidence="4" id="KW-1133">Transmembrane helix</keyword>
<dbReference type="InterPro" id="IPR036770">
    <property type="entry name" value="Ankyrin_rpt-contain_sf"/>
</dbReference>
<evidence type="ECO:0000256" key="1">
    <source>
        <dbReference type="ARBA" id="ARBA00022737"/>
    </source>
</evidence>
<reference evidence="5" key="1">
    <citation type="submission" date="2024-03" db="EMBL/GenBank/DDBJ databases">
        <authorList>
            <consortium name="ELIXIR-Norway"/>
            <consortium name="Elixir Norway"/>
        </authorList>
    </citation>
    <scope>NUCLEOTIDE SEQUENCE</scope>
</reference>
<dbReference type="InterPro" id="IPR002110">
    <property type="entry name" value="Ankyrin_rpt"/>
</dbReference>
<protein>
    <recommendedName>
        <fullName evidence="7">PGG domain-containing protein</fullName>
    </recommendedName>
</protein>